<protein>
    <recommendedName>
        <fullName evidence="5">Transmembrane protein</fullName>
    </recommendedName>
</protein>
<dbReference type="PANTHER" id="PTHR35280">
    <property type="entry name" value="F17L21.9"/>
    <property type="match status" value="1"/>
</dbReference>
<dbReference type="Proteomes" id="UP001318860">
    <property type="component" value="Unassembled WGS sequence"/>
</dbReference>
<evidence type="ECO:0000256" key="2">
    <source>
        <dbReference type="SAM" id="Phobius"/>
    </source>
</evidence>
<accession>A0ABR0U294</accession>
<feature type="region of interest" description="Disordered" evidence="1">
    <location>
        <begin position="1"/>
        <end position="32"/>
    </location>
</feature>
<proteinExistence type="predicted"/>
<evidence type="ECO:0008006" key="5">
    <source>
        <dbReference type="Google" id="ProtNLM"/>
    </source>
</evidence>
<keyword evidence="2" id="KW-0472">Membrane</keyword>
<comment type="caution">
    <text evidence="3">The sequence shown here is derived from an EMBL/GenBank/DDBJ whole genome shotgun (WGS) entry which is preliminary data.</text>
</comment>
<keyword evidence="2" id="KW-1133">Transmembrane helix</keyword>
<evidence type="ECO:0000313" key="3">
    <source>
        <dbReference type="EMBL" id="KAK6116604.1"/>
    </source>
</evidence>
<feature type="compositionally biased region" description="Polar residues" evidence="1">
    <location>
        <begin position="9"/>
        <end position="20"/>
    </location>
</feature>
<sequence>MEEEEEVNAKTSSSHDSLVTSHEDDDNENPCQSNEEIMKELKNVKRQNWMTHCLLTAMIVVTVAWQLSEVSLILRIKDGLSNPLKSVGGIFKGLLKNRPGMNVQDMMKQATERQKHVIEPTSLPGLRIPEFPHLELPGFDTSDEEED</sequence>
<gene>
    <name evidence="3" type="ORF">DH2020_049710</name>
</gene>
<keyword evidence="4" id="KW-1185">Reference proteome</keyword>
<keyword evidence="2" id="KW-0812">Transmembrane</keyword>
<dbReference type="EMBL" id="JABTTQ020003489">
    <property type="protein sequence ID" value="KAK6116604.1"/>
    <property type="molecule type" value="Genomic_DNA"/>
</dbReference>
<organism evidence="3 4">
    <name type="scientific">Rehmannia glutinosa</name>
    <name type="common">Chinese foxglove</name>
    <dbReference type="NCBI Taxonomy" id="99300"/>
    <lineage>
        <taxon>Eukaryota</taxon>
        <taxon>Viridiplantae</taxon>
        <taxon>Streptophyta</taxon>
        <taxon>Embryophyta</taxon>
        <taxon>Tracheophyta</taxon>
        <taxon>Spermatophyta</taxon>
        <taxon>Magnoliopsida</taxon>
        <taxon>eudicotyledons</taxon>
        <taxon>Gunneridae</taxon>
        <taxon>Pentapetalae</taxon>
        <taxon>asterids</taxon>
        <taxon>lamiids</taxon>
        <taxon>Lamiales</taxon>
        <taxon>Orobanchaceae</taxon>
        <taxon>Rehmannieae</taxon>
        <taxon>Rehmannia</taxon>
    </lineage>
</organism>
<reference evidence="3 4" key="1">
    <citation type="journal article" date="2021" name="Comput. Struct. Biotechnol. J.">
        <title>De novo genome assembly of the potent medicinal plant Rehmannia glutinosa using nanopore technology.</title>
        <authorList>
            <person name="Ma L."/>
            <person name="Dong C."/>
            <person name="Song C."/>
            <person name="Wang X."/>
            <person name="Zheng X."/>
            <person name="Niu Y."/>
            <person name="Chen S."/>
            <person name="Feng W."/>
        </authorList>
    </citation>
    <scope>NUCLEOTIDE SEQUENCE [LARGE SCALE GENOMIC DNA]</scope>
    <source>
        <strain evidence="3">DH-2019</strain>
    </source>
</reference>
<name>A0ABR0U294_REHGL</name>
<feature type="transmembrane region" description="Helical" evidence="2">
    <location>
        <begin position="49"/>
        <end position="67"/>
    </location>
</feature>
<evidence type="ECO:0000313" key="4">
    <source>
        <dbReference type="Proteomes" id="UP001318860"/>
    </source>
</evidence>
<evidence type="ECO:0000256" key="1">
    <source>
        <dbReference type="SAM" id="MobiDB-lite"/>
    </source>
</evidence>
<dbReference type="PANTHER" id="PTHR35280:SF1">
    <property type="entry name" value="F17L21.9"/>
    <property type="match status" value="1"/>
</dbReference>